<dbReference type="InterPro" id="IPR046096">
    <property type="entry name" value="DUF6114"/>
</dbReference>
<keyword evidence="2" id="KW-1133">Transmembrane helix</keyword>
<organism evidence="3 4">
    <name type="scientific">Streptomyces solicathayae</name>
    <dbReference type="NCBI Taxonomy" id="3081768"/>
    <lineage>
        <taxon>Bacteria</taxon>
        <taxon>Bacillati</taxon>
        <taxon>Actinomycetota</taxon>
        <taxon>Actinomycetes</taxon>
        <taxon>Kitasatosporales</taxon>
        <taxon>Streptomycetaceae</taxon>
        <taxon>Streptomyces</taxon>
    </lineage>
</organism>
<keyword evidence="4" id="KW-1185">Reference proteome</keyword>
<feature type="region of interest" description="Disordered" evidence="1">
    <location>
        <begin position="1"/>
        <end position="34"/>
    </location>
</feature>
<proteinExistence type="predicted"/>
<keyword evidence="2" id="KW-0472">Membrane</keyword>
<sequence length="165" mass="17240">MAQGTDGPAETDTTEATAETTGTTAGPASDGRRHPWRTFRGWRHRRPFGAGLAVALGGGEILLTQRASVSVILTAGADSLIGYVMPVIMIVCGLLIIVNPSQRLFYSICAVLASLASWVTSNLGGFLVGLLLGVVGSSLAFGWAPDQPPRTPGALRRRLRPGRSG</sequence>
<dbReference type="Proteomes" id="UP001301731">
    <property type="component" value="Chromosome"/>
</dbReference>
<protein>
    <submittedName>
        <fullName evidence="3">DUF6114 domain-containing protein</fullName>
    </submittedName>
</protein>
<accession>A0ABZ0LWG7</accession>
<dbReference type="RefSeq" id="WP_318105755.1">
    <property type="nucleotide sequence ID" value="NZ_CP137573.1"/>
</dbReference>
<feature type="transmembrane region" description="Helical" evidence="2">
    <location>
        <begin position="47"/>
        <end position="68"/>
    </location>
</feature>
<keyword evidence="2" id="KW-0812">Transmembrane</keyword>
<gene>
    <name evidence="3" type="ORF">R2D22_20725</name>
</gene>
<dbReference type="EMBL" id="CP137573">
    <property type="protein sequence ID" value="WOX23675.1"/>
    <property type="molecule type" value="Genomic_DNA"/>
</dbReference>
<evidence type="ECO:0000313" key="4">
    <source>
        <dbReference type="Proteomes" id="UP001301731"/>
    </source>
</evidence>
<name>A0ABZ0LWG7_9ACTN</name>
<evidence type="ECO:0000256" key="2">
    <source>
        <dbReference type="SAM" id="Phobius"/>
    </source>
</evidence>
<feature type="compositionally biased region" description="Low complexity" evidence="1">
    <location>
        <begin position="1"/>
        <end position="28"/>
    </location>
</feature>
<feature type="transmembrane region" description="Helical" evidence="2">
    <location>
        <begin position="126"/>
        <end position="144"/>
    </location>
</feature>
<dbReference type="Pfam" id="PF19609">
    <property type="entry name" value="DUF6114"/>
    <property type="match status" value="1"/>
</dbReference>
<evidence type="ECO:0000313" key="3">
    <source>
        <dbReference type="EMBL" id="WOX23675.1"/>
    </source>
</evidence>
<feature type="transmembrane region" description="Helical" evidence="2">
    <location>
        <begin position="80"/>
        <end position="97"/>
    </location>
</feature>
<evidence type="ECO:0000256" key="1">
    <source>
        <dbReference type="SAM" id="MobiDB-lite"/>
    </source>
</evidence>
<reference evidence="3 4" key="1">
    <citation type="submission" date="2023-10" db="EMBL/GenBank/DDBJ databases">
        <title>The genome sequence of Streptomyces sp. HUAS YS2.</title>
        <authorList>
            <person name="Mo P."/>
        </authorList>
    </citation>
    <scope>NUCLEOTIDE SEQUENCE [LARGE SCALE GENOMIC DNA]</scope>
    <source>
        <strain evidence="3 4">HUAS YS2</strain>
    </source>
</reference>